<sequence>MEVRDMDYLLAVAARGSVLRAAEQLGMTQPAVTKAIARLERELGIPLFERDPRGMVPTLAGSALIARARKIRLEYDDAMRELGEIRAGTIGLVRFGFSPTIGAALVYGAFNQLMHERPAARFQLLERLGSELLDALLGGDVDLVVARIPDGNIEQLTAEPLYMDRVFVVADAAHPLAAARRVSLEDLAQEEWVLPPRRILLRQQIEAAFHAQGLPPPRLRAEIDSNRSAMLGLVQGSRCLSFCGQDALAQLSHLRPLSIPPDKLDLRRRIGILHRSGAYLTPVVCRLIEILKTRCGGSSVPAHPE</sequence>
<dbReference type="AlphaFoldDB" id="A0A1U9UNZ3"/>
<reference evidence="7" key="1">
    <citation type="submission" date="2017-02" db="EMBL/GenBank/DDBJ databases">
        <title>Complete genome sequence of Cupriavidus necator strain NH9, a 3-chlorobenzoate degrader.</title>
        <authorList>
            <person name="Moriuchi R."/>
            <person name="Dohra H."/>
            <person name="Ogawa N."/>
        </authorList>
    </citation>
    <scope>NUCLEOTIDE SEQUENCE [LARGE SCALE GENOMIC DNA]</scope>
    <source>
        <strain evidence="7">NH9</strain>
    </source>
</reference>
<dbReference type="InterPro" id="IPR000847">
    <property type="entry name" value="LysR_HTH_N"/>
</dbReference>
<evidence type="ECO:0000256" key="2">
    <source>
        <dbReference type="ARBA" id="ARBA00023015"/>
    </source>
</evidence>
<keyword evidence="3" id="KW-0238">DNA-binding</keyword>
<dbReference type="PANTHER" id="PTHR30419">
    <property type="entry name" value="HTH-TYPE TRANSCRIPTIONAL REGULATOR YBHD"/>
    <property type="match status" value="1"/>
</dbReference>
<evidence type="ECO:0000256" key="3">
    <source>
        <dbReference type="ARBA" id="ARBA00023125"/>
    </source>
</evidence>
<dbReference type="InterPro" id="IPR036390">
    <property type="entry name" value="WH_DNA-bd_sf"/>
</dbReference>
<evidence type="ECO:0000256" key="1">
    <source>
        <dbReference type="ARBA" id="ARBA00009437"/>
    </source>
</evidence>
<dbReference type="OrthoDB" id="9133980at2"/>
<dbReference type="GO" id="GO:0003700">
    <property type="term" value="F:DNA-binding transcription factor activity"/>
    <property type="evidence" value="ECO:0007669"/>
    <property type="project" value="InterPro"/>
</dbReference>
<evidence type="ECO:0000256" key="4">
    <source>
        <dbReference type="ARBA" id="ARBA00023163"/>
    </source>
</evidence>
<comment type="similarity">
    <text evidence="1">Belongs to the LysR transcriptional regulatory family.</text>
</comment>
<dbReference type="InterPro" id="IPR036388">
    <property type="entry name" value="WH-like_DNA-bd_sf"/>
</dbReference>
<dbReference type="Gene3D" id="3.40.190.290">
    <property type="match status" value="1"/>
</dbReference>
<keyword evidence="2" id="KW-0805">Transcription regulation</keyword>
<dbReference type="KEGG" id="cuh:BJN34_11150"/>
<organism evidence="6 7">
    <name type="scientific">Cupriavidus necator</name>
    <name type="common">Alcaligenes eutrophus</name>
    <name type="synonym">Ralstonia eutropha</name>
    <dbReference type="NCBI Taxonomy" id="106590"/>
    <lineage>
        <taxon>Bacteria</taxon>
        <taxon>Pseudomonadati</taxon>
        <taxon>Pseudomonadota</taxon>
        <taxon>Betaproteobacteria</taxon>
        <taxon>Burkholderiales</taxon>
        <taxon>Burkholderiaceae</taxon>
        <taxon>Cupriavidus</taxon>
    </lineage>
</organism>
<gene>
    <name evidence="6" type="ORF">BJN34_11150</name>
</gene>
<dbReference type="FunFam" id="1.10.10.10:FF:000001">
    <property type="entry name" value="LysR family transcriptional regulator"/>
    <property type="match status" value="1"/>
</dbReference>
<name>A0A1U9UNZ3_CUPNE</name>
<accession>A0A1U9UNZ3</accession>
<dbReference type="GO" id="GO:0005829">
    <property type="term" value="C:cytosol"/>
    <property type="evidence" value="ECO:0007669"/>
    <property type="project" value="TreeGrafter"/>
</dbReference>
<dbReference type="SUPFAM" id="SSF46785">
    <property type="entry name" value="Winged helix' DNA-binding domain"/>
    <property type="match status" value="1"/>
</dbReference>
<dbReference type="Pfam" id="PF00126">
    <property type="entry name" value="HTH_1"/>
    <property type="match status" value="1"/>
</dbReference>
<evidence type="ECO:0000259" key="5">
    <source>
        <dbReference type="PROSITE" id="PS50931"/>
    </source>
</evidence>
<dbReference type="Pfam" id="PF03466">
    <property type="entry name" value="LysR_substrate"/>
    <property type="match status" value="1"/>
</dbReference>
<dbReference type="PRINTS" id="PR00039">
    <property type="entry name" value="HTHLYSR"/>
</dbReference>
<dbReference type="SUPFAM" id="SSF53850">
    <property type="entry name" value="Periplasmic binding protein-like II"/>
    <property type="match status" value="1"/>
</dbReference>
<dbReference type="PANTHER" id="PTHR30419:SF8">
    <property type="entry name" value="NITROGEN ASSIMILATION TRANSCRIPTIONAL ACTIVATOR-RELATED"/>
    <property type="match status" value="1"/>
</dbReference>
<dbReference type="InterPro" id="IPR005119">
    <property type="entry name" value="LysR_subst-bd"/>
</dbReference>
<dbReference type="GO" id="GO:0003677">
    <property type="term" value="F:DNA binding"/>
    <property type="evidence" value="ECO:0007669"/>
    <property type="project" value="UniProtKB-KW"/>
</dbReference>
<evidence type="ECO:0000313" key="7">
    <source>
        <dbReference type="Proteomes" id="UP000189627"/>
    </source>
</evidence>
<keyword evidence="4" id="KW-0804">Transcription</keyword>
<dbReference type="PROSITE" id="PS50931">
    <property type="entry name" value="HTH_LYSR"/>
    <property type="match status" value="1"/>
</dbReference>
<dbReference type="Proteomes" id="UP000189627">
    <property type="component" value="Chromosome 1"/>
</dbReference>
<dbReference type="Gene3D" id="1.10.10.10">
    <property type="entry name" value="Winged helix-like DNA-binding domain superfamily/Winged helix DNA-binding domain"/>
    <property type="match status" value="1"/>
</dbReference>
<evidence type="ECO:0000313" key="6">
    <source>
        <dbReference type="EMBL" id="AQV94444.1"/>
    </source>
</evidence>
<dbReference type="InterPro" id="IPR050950">
    <property type="entry name" value="HTH-type_LysR_regulators"/>
</dbReference>
<dbReference type="EMBL" id="CP017757">
    <property type="protein sequence ID" value="AQV94444.1"/>
    <property type="molecule type" value="Genomic_DNA"/>
</dbReference>
<feature type="domain" description="HTH lysR-type" evidence="5">
    <location>
        <begin position="1"/>
        <end position="58"/>
    </location>
</feature>
<proteinExistence type="inferred from homology"/>
<protein>
    <submittedName>
        <fullName evidence="6">LysR family transcriptional regulator</fullName>
    </submittedName>
</protein>